<dbReference type="EMBL" id="SMBZ01000032">
    <property type="protein sequence ID" value="TCV10471.1"/>
    <property type="molecule type" value="Genomic_DNA"/>
</dbReference>
<keyword evidence="5" id="KW-0998">Cell outer membrane</keyword>
<dbReference type="AlphaFoldDB" id="A0A4R3VRG5"/>
<dbReference type="InterPro" id="IPR012944">
    <property type="entry name" value="SusD_RagB_dom"/>
</dbReference>
<dbReference type="SUPFAM" id="SSF48452">
    <property type="entry name" value="TPR-like"/>
    <property type="match status" value="1"/>
</dbReference>
<dbReference type="Proteomes" id="UP000295197">
    <property type="component" value="Unassembled WGS sequence"/>
</dbReference>
<protein>
    <submittedName>
        <fullName evidence="8">SusD-like starch-binding protein associating with outer membrane</fullName>
    </submittedName>
</protein>
<dbReference type="RefSeq" id="WP_165894410.1">
    <property type="nucleotide sequence ID" value="NZ_SMBZ01000032.1"/>
</dbReference>
<dbReference type="InterPro" id="IPR011990">
    <property type="entry name" value="TPR-like_helical_dom_sf"/>
</dbReference>
<comment type="subcellular location">
    <subcellularLocation>
        <location evidence="1">Cell outer membrane</location>
    </subcellularLocation>
</comment>
<evidence type="ECO:0000256" key="4">
    <source>
        <dbReference type="ARBA" id="ARBA00023136"/>
    </source>
</evidence>
<dbReference type="Gene3D" id="1.25.40.390">
    <property type="match status" value="1"/>
</dbReference>
<evidence type="ECO:0000313" key="9">
    <source>
        <dbReference type="Proteomes" id="UP000295197"/>
    </source>
</evidence>
<evidence type="ECO:0000259" key="7">
    <source>
        <dbReference type="Pfam" id="PF14322"/>
    </source>
</evidence>
<evidence type="ECO:0000256" key="2">
    <source>
        <dbReference type="ARBA" id="ARBA00006275"/>
    </source>
</evidence>
<proteinExistence type="inferred from homology"/>
<keyword evidence="9" id="KW-1185">Reference proteome</keyword>
<keyword evidence="4" id="KW-0472">Membrane</keyword>
<evidence type="ECO:0000313" key="8">
    <source>
        <dbReference type="EMBL" id="TCV10471.1"/>
    </source>
</evidence>
<feature type="domain" description="SusD-like N-terminal" evidence="7">
    <location>
        <begin position="22"/>
        <end position="225"/>
    </location>
</feature>
<sequence>MNNRIKYFAAFLVIIAMTGCEKFLEEKPDQKLATITTIRDMQAVLDDYATLNYTDPAMGEVCGDNYYMTDVVFNARDEYDRNLYVWASANIFKPQYNAWTNIYAQVNVANNILQAVADNSTIINDNDALAGISAQAYFFRGRAFFNALGIWSMPYNKATAETLPGIPLRLNADFNEPSTRQSIADGYDQALADLKKSAQFLPDVVPSPTRPSKAAAYGMLSRVYLQMRDYIAAGEYADSCLRFQHRLLDYNTLTITVNFPLPHLNEEVIFESRVATVGPIVQSRALINPVLYDMYHTDDLRKLAFFRASGTSYIFKGSYQAGATLFNGITTAEMLLTRAECKARDGKVNEALDDLNLLLQYRYRTGTFVPTLATSSLEALEIIKDERRKELAFRSMRWLDIKRYNEEGDGITLSRTIDGKVYKLEPQSKGYALPIPEDVIALSGMQQNER</sequence>
<evidence type="ECO:0000256" key="5">
    <source>
        <dbReference type="ARBA" id="ARBA00023237"/>
    </source>
</evidence>
<accession>A0A4R3VRG5</accession>
<comment type="similarity">
    <text evidence="2">Belongs to the SusD family.</text>
</comment>
<feature type="domain" description="RagB/SusD" evidence="6">
    <location>
        <begin position="331"/>
        <end position="412"/>
    </location>
</feature>
<gene>
    <name evidence="8" type="ORF">EDC17_10323</name>
</gene>
<dbReference type="Pfam" id="PF07980">
    <property type="entry name" value="SusD_RagB"/>
    <property type="match status" value="1"/>
</dbReference>
<dbReference type="GO" id="GO:0009279">
    <property type="term" value="C:cell outer membrane"/>
    <property type="evidence" value="ECO:0007669"/>
    <property type="project" value="UniProtKB-SubCell"/>
</dbReference>
<evidence type="ECO:0000256" key="1">
    <source>
        <dbReference type="ARBA" id="ARBA00004442"/>
    </source>
</evidence>
<dbReference type="Pfam" id="PF14322">
    <property type="entry name" value="SusD-like_3"/>
    <property type="match status" value="1"/>
</dbReference>
<name>A0A4R3VRG5_9SPHI</name>
<evidence type="ECO:0000259" key="6">
    <source>
        <dbReference type="Pfam" id="PF07980"/>
    </source>
</evidence>
<dbReference type="InterPro" id="IPR033985">
    <property type="entry name" value="SusD-like_N"/>
</dbReference>
<organism evidence="8 9">
    <name type="scientific">Sphingobacterium alimentarium</name>
    <dbReference type="NCBI Taxonomy" id="797292"/>
    <lineage>
        <taxon>Bacteria</taxon>
        <taxon>Pseudomonadati</taxon>
        <taxon>Bacteroidota</taxon>
        <taxon>Sphingobacteriia</taxon>
        <taxon>Sphingobacteriales</taxon>
        <taxon>Sphingobacteriaceae</taxon>
        <taxon>Sphingobacterium</taxon>
    </lineage>
</organism>
<reference evidence="8 9" key="1">
    <citation type="submission" date="2019-03" db="EMBL/GenBank/DDBJ databases">
        <title>Genomic Encyclopedia of Type Strains, Phase IV (KMG-IV): sequencing the most valuable type-strain genomes for metagenomic binning, comparative biology and taxonomic classification.</title>
        <authorList>
            <person name="Goeker M."/>
        </authorList>
    </citation>
    <scope>NUCLEOTIDE SEQUENCE [LARGE SCALE GENOMIC DNA]</scope>
    <source>
        <strain evidence="8 9">DSM 22362</strain>
    </source>
</reference>
<comment type="caution">
    <text evidence="8">The sequence shown here is derived from an EMBL/GenBank/DDBJ whole genome shotgun (WGS) entry which is preliminary data.</text>
</comment>
<keyword evidence="3" id="KW-0732">Signal</keyword>
<evidence type="ECO:0000256" key="3">
    <source>
        <dbReference type="ARBA" id="ARBA00022729"/>
    </source>
</evidence>
<dbReference type="PROSITE" id="PS51257">
    <property type="entry name" value="PROKAR_LIPOPROTEIN"/>
    <property type="match status" value="1"/>
</dbReference>